<evidence type="ECO:0000313" key="4">
    <source>
        <dbReference type="Proteomes" id="UP000663865"/>
    </source>
</evidence>
<accession>A0A817WUS6</accession>
<dbReference type="EMBL" id="CAJOBS010005856">
    <property type="protein sequence ID" value="CAF4905717.1"/>
    <property type="molecule type" value="Genomic_DNA"/>
</dbReference>
<organism evidence="2 4">
    <name type="scientific">Rotaria socialis</name>
    <dbReference type="NCBI Taxonomy" id="392032"/>
    <lineage>
        <taxon>Eukaryota</taxon>
        <taxon>Metazoa</taxon>
        <taxon>Spiralia</taxon>
        <taxon>Gnathifera</taxon>
        <taxon>Rotifera</taxon>
        <taxon>Eurotatoria</taxon>
        <taxon>Bdelloidea</taxon>
        <taxon>Philodinida</taxon>
        <taxon>Philodinidae</taxon>
        <taxon>Rotaria</taxon>
    </lineage>
</organism>
<feature type="compositionally biased region" description="Low complexity" evidence="1">
    <location>
        <begin position="104"/>
        <end position="117"/>
    </location>
</feature>
<feature type="region of interest" description="Disordered" evidence="1">
    <location>
        <begin position="96"/>
        <end position="155"/>
    </location>
</feature>
<dbReference type="Proteomes" id="UP000663838">
    <property type="component" value="Unassembled WGS sequence"/>
</dbReference>
<gene>
    <name evidence="2" type="ORF">KIK155_LOCUS4415</name>
    <name evidence="3" type="ORF">TOA249_LOCUS31016</name>
</gene>
<sequence>MADEQSNAKGEVQDPESGLGTGTHDTVLNSSQPNDGIDSNNSAQNSQLPQIEDIGSDGHESNDDDDNFVFSRKAYQALLKDRARLEAIESQLKNEATAQTSQFNNSNDLVNNSLNKTTDNDDNITDNDNGTVGTNDNVQSTSNSRHGTVQQPPQVIVDTSVRPRTYASVVTSQGTNNIQPTPTVIQPPMLNQTLPTVQSQTFHSQAPQNYSMPPHNFNQTFNANPPVYYINNPVKPELPYFKHHTLEQFNKYLLSFERHCAKVFPDDREQWRTLLISKLSKDIKATLPPEAEYDWSYEKVLCNIQDYLKLTDDQVESSPMSEFWRLPKLATETPKRFSVNLLRAFKEAHPEKEFDYAYDNILIERFVDAQSHDTRSHIKENTLISKSTGQRIAYEAYVKLAEQFENNKRKRQQKYEKMQPTQQPKYYTNQFKNVNQNRVCQDTDLNNSYDNDCQLLQGFNTIDVSVPPPNYHTNPQVNTDRPLVDISQTDYAGVMMTGTNGPVPNLNKPKDNPPVKNTPPGVCNYCEKRGHGRQNCRLLKIREQEPHLTWCDRCYMKNHQAIHCTFQVPIHNSYSPKNFNKQPKLDNQQVKYAQYPPKLNSYENHKIRIFTNSKFHKKEYHIKREITKRLAQLEPNLRTKVLNHYTSDNPKNNFIICPHSIVQNNHECYYCQNSHPELLKLEKSIASFNPSFVASNSSNNNTQQNLNPLPTNNQFEVLKNKVSLNISGVPGIRSGSRDPAIRPIYRVPGSGLFSLLSGAGSIYKY</sequence>
<evidence type="ECO:0000256" key="1">
    <source>
        <dbReference type="SAM" id="MobiDB-lite"/>
    </source>
</evidence>
<proteinExistence type="predicted"/>
<reference evidence="2" key="1">
    <citation type="submission" date="2021-02" db="EMBL/GenBank/DDBJ databases">
        <authorList>
            <person name="Nowell W R."/>
        </authorList>
    </citation>
    <scope>NUCLEOTIDE SEQUENCE</scope>
</reference>
<comment type="caution">
    <text evidence="2">The sequence shown here is derived from an EMBL/GenBank/DDBJ whole genome shotgun (WGS) entry which is preliminary data.</text>
</comment>
<protein>
    <submittedName>
        <fullName evidence="2">Uncharacterized protein</fullName>
    </submittedName>
</protein>
<dbReference type="AlphaFoldDB" id="A0A817WUS6"/>
<feature type="region of interest" description="Disordered" evidence="1">
    <location>
        <begin position="1"/>
        <end position="67"/>
    </location>
</feature>
<dbReference type="EMBL" id="CAJNYV010000421">
    <property type="protein sequence ID" value="CAF3360197.1"/>
    <property type="molecule type" value="Genomic_DNA"/>
</dbReference>
<dbReference type="Proteomes" id="UP000663865">
    <property type="component" value="Unassembled WGS sequence"/>
</dbReference>
<feature type="compositionally biased region" description="Polar residues" evidence="1">
    <location>
        <begin position="23"/>
        <end position="49"/>
    </location>
</feature>
<name>A0A817WUS6_9BILA</name>
<feature type="compositionally biased region" description="Polar residues" evidence="1">
    <location>
        <begin position="139"/>
        <end position="153"/>
    </location>
</feature>
<feature type="compositionally biased region" description="Low complexity" evidence="1">
    <location>
        <begin position="126"/>
        <end position="138"/>
    </location>
</feature>
<evidence type="ECO:0000313" key="2">
    <source>
        <dbReference type="EMBL" id="CAF3360197.1"/>
    </source>
</evidence>
<evidence type="ECO:0000313" key="3">
    <source>
        <dbReference type="EMBL" id="CAF4905717.1"/>
    </source>
</evidence>